<evidence type="ECO:0000313" key="1">
    <source>
        <dbReference type="EMBL" id="VFJ46225.1"/>
    </source>
</evidence>
<dbReference type="EMBL" id="CAADEY010000014">
    <property type="protein sequence ID" value="VFJ46225.1"/>
    <property type="molecule type" value="Genomic_DNA"/>
</dbReference>
<dbReference type="AlphaFoldDB" id="A0A450S3H8"/>
<gene>
    <name evidence="1" type="ORF">BECKDK2373C_GA0170839_101449</name>
</gene>
<protein>
    <submittedName>
        <fullName evidence="1">Uncharacterized protein</fullName>
    </submittedName>
</protein>
<accession>A0A450S3H8</accession>
<name>A0A450S3H8_9GAMM</name>
<sequence length="178" mass="20188">MHSQQTNQIVEGCLELLEGVSKSIRLKRGTLLYGEITQSAYFLGWIHGFVTSHIVWRCMYKFDKPQMGSAIDGVLNYFFGKDADERIEQIESLLSNQSPEFLEALDNGKLVADVIAGENSEMHPIIDAARKQLREWGHDPDAGENAGRFFGALVKISLEDYFAPDWYETAIEFHTKAR</sequence>
<proteinExistence type="predicted"/>
<organism evidence="1">
    <name type="scientific">Candidatus Kentrum sp. DK</name>
    <dbReference type="NCBI Taxonomy" id="2126562"/>
    <lineage>
        <taxon>Bacteria</taxon>
        <taxon>Pseudomonadati</taxon>
        <taxon>Pseudomonadota</taxon>
        <taxon>Gammaproteobacteria</taxon>
        <taxon>Candidatus Kentrum</taxon>
    </lineage>
</organism>
<reference evidence="1" key="1">
    <citation type="submission" date="2019-02" db="EMBL/GenBank/DDBJ databases">
        <authorList>
            <person name="Gruber-Vodicka R. H."/>
            <person name="Seah K. B. B."/>
        </authorList>
    </citation>
    <scope>NUCLEOTIDE SEQUENCE</scope>
    <source>
        <strain evidence="1">BECK_DK161</strain>
    </source>
</reference>